<accession>A0A8S2R2K5</accession>
<protein>
    <submittedName>
        <fullName evidence="1">Uncharacterized protein</fullName>
    </submittedName>
</protein>
<dbReference type="Proteomes" id="UP000681722">
    <property type="component" value="Unassembled WGS sequence"/>
</dbReference>
<feature type="non-terminal residue" evidence="1">
    <location>
        <position position="1"/>
    </location>
</feature>
<sequence length="53" mass="5721">GWILPVVRGGRAVMGASVIVDSVMPRGGDMFAGTRDGDKFVGYNHVSQNRSWI</sequence>
<comment type="caution">
    <text evidence="1">The sequence shown here is derived from an EMBL/GenBank/DDBJ whole genome shotgun (WGS) entry which is preliminary data.</text>
</comment>
<proteinExistence type="predicted"/>
<dbReference type="AlphaFoldDB" id="A0A8S2R2K5"/>
<organism evidence="1 2">
    <name type="scientific">Didymodactylos carnosus</name>
    <dbReference type="NCBI Taxonomy" id="1234261"/>
    <lineage>
        <taxon>Eukaryota</taxon>
        <taxon>Metazoa</taxon>
        <taxon>Spiralia</taxon>
        <taxon>Gnathifera</taxon>
        <taxon>Rotifera</taxon>
        <taxon>Eurotatoria</taxon>
        <taxon>Bdelloidea</taxon>
        <taxon>Philodinida</taxon>
        <taxon>Philodinidae</taxon>
        <taxon>Didymodactylos</taxon>
    </lineage>
</organism>
<reference evidence="1" key="1">
    <citation type="submission" date="2021-02" db="EMBL/GenBank/DDBJ databases">
        <authorList>
            <person name="Nowell W R."/>
        </authorList>
    </citation>
    <scope>NUCLEOTIDE SEQUENCE</scope>
</reference>
<gene>
    <name evidence="1" type="ORF">SRO942_LOCUS29075</name>
</gene>
<dbReference type="EMBL" id="CAJOBC010037887">
    <property type="protein sequence ID" value="CAF4127676.1"/>
    <property type="molecule type" value="Genomic_DNA"/>
</dbReference>
<evidence type="ECO:0000313" key="2">
    <source>
        <dbReference type="Proteomes" id="UP000681722"/>
    </source>
</evidence>
<evidence type="ECO:0000313" key="1">
    <source>
        <dbReference type="EMBL" id="CAF4127676.1"/>
    </source>
</evidence>
<name>A0A8S2R2K5_9BILA</name>